<evidence type="ECO:0000256" key="1">
    <source>
        <dbReference type="ARBA" id="ARBA00004184"/>
    </source>
</evidence>
<evidence type="ECO:0000259" key="7">
    <source>
        <dbReference type="Pfam" id="PF02823"/>
    </source>
</evidence>
<comment type="subcellular location">
    <subcellularLocation>
        <location evidence="1">Endomembrane system</location>
        <topology evidence="1">Peripheral membrane protein</topology>
    </subcellularLocation>
</comment>
<dbReference type="GO" id="GO:0012505">
    <property type="term" value="C:endomembrane system"/>
    <property type="evidence" value="ECO:0007669"/>
    <property type="project" value="UniProtKB-SubCell"/>
</dbReference>
<dbReference type="GO" id="GO:0046933">
    <property type="term" value="F:proton-transporting ATP synthase activity, rotational mechanism"/>
    <property type="evidence" value="ECO:0007669"/>
    <property type="project" value="InterPro"/>
</dbReference>
<dbReference type="InterPro" id="IPR020546">
    <property type="entry name" value="ATP_synth_F1_dsu/esu_N"/>
</dbReference>
<evidence type="ECO:0000313" key="9">
    <source>
        <dbReference type="Proteomes" id="UP000034032"/>
    </source>
</evidence>
<keyword evidence="6" id="KW-0139">CF(1)</keyword>
<reference evidence="8 9" key="1">
    <citation type="journal article" date="2015" name="Nature">
        <title>rRNA introns, odd ribosomes, and small enigmatic genomes across a large radiation of phyla.</title>
        <authorList>
            <person name="Brown C.T."/>
            <person name="Hug L.A."/>
            <person name="Thomas B.C."/>
            <person name="Sharon I."/>
            <person name="Castelle C.J."/>
            <person name="Singh A."/>
            <person name="Wilkins M.J."/>
            <person name="Williams K.H."/>
            <person name="Banfield J.F."/>
        </authorList>
    </citation>
    <scope>NUCLEOTIDE SEQUENCE [LARGE SCALE GENOMIC DNA]</scope>
</reference>
<dbReference type="Pfam" id="PF02823">
    <property type="entry name" value="ATP-synt_DE_N"/>
    <property type="match status" value="1"/>
</dbReference>
<dbReference type="SUPFAM" id="SSF51344">
    <property type="entry name" value="Epsilon subunit of F1F0-ATP synthase N-terminal domain"/>
    <property type="match status" value="1"/>
</dbReference>
<organism evidence="8 9">
    <name type="scientific">Candidatus Yanofskybacteria bacterium GW2011_GWA2_44_9</name>
    <dbReference type="NCBI Taxonomy" id="1619025"/>
    <lineage>
        <taxon>Bacteria</taxon>
        <taxon>Candidatus Yanofskyibacteriota</taxon>
    </lineage>
</organism>
<sequence>MRLSIISLKGIQFEGDAASLNLKTRSGEITVLDHHRPLVAQLSSGQAIVTKPDGNKMEFYIASGFLEVGGNNQVTILAG</sequence>
<keyword evidence="5" id="KW-0472">Membrane</keyword>
<evidence type="ECO:0000256" key="2">
    <source>
        <dbReference type="ARBA" id="ARBA00005712"/>
    </source>
</evidence>
<evidence type="ECO:0000313" key="8">
    <source>
        <dbReference type="EMBL" id="KKT82175.1"/>
    </source>
</evidence>
<gene>
    <name evidence="8" type="ORF">UW79_C0010G0012</name>
</gene>
<dbReference type="Proteomes" id="UP000034032">
    <property type="component" value="Unassembled WGS sequence"/>
</dbReference>
<keyword evidence="3" id="KW-0813">Transport</keyword>
<proteinExistence type="inferred from homology"/>
<evidence type="ECO:0000256" key="5">
    <source>
        <dbReference type="ARBA" id="ARBA00023136"/>
    </source>
</evidence>
<dbReference type="Gene3D" id="2.60.15.10">
    <property type="entry name" value="F0F1 ATP synthase delta/epsilon subunit, N-terminal"/>
    <property type="match status" value="1"/>
</dbReference>
<dbReference type="AlphaFoldDB" id="A0A0G1KFA7"/>
<feature type="domain" description="ATP synthase F1 complex delta/epsilon subunit N-terminal" evidence="7">
    <location>
        <begin position="1"/>
        <end position="78"/>
    </location>
</feature>
<dbReference type="EMBL" id="LCJR01000010">
    <property type="protein sequence ID" value="KKT82175.1"/>
    <property type="molecule type" value="Genomic_DNA"/>
</dbReference>
<comment type="caution">
    <text evidence="8">The sequence shown here is derived from an EMBL/GenBank/DDBJ whole genome shotgun (WGS) entry which is preliminary data.</text>
</comment>
<evidence type="ECO:0000256" key="3">
    <source>
        <dbReference type="ARBA" id="ARBA00022448"/>
    </source>
</evidence>
<protein>
    <submittedName>
        <fullName evidence="8">ATP synthase epsilon chain</fullName>
    </submittedName>
</protein>
<dbReference type="InterPro" id="IPR036771">
    <property type="entry name" value="ATPsynth_dsu/esu_N"/>
</dbReference>
<keyword evidence="4" id="KW-0406">Ion transport</keyword>
<evidence type="ECO:0000256" key="6">
    <source>
        <dbReference type="ARBA" id="ARBA00023196"/>
    </source>
</evidence>
<dbReference type="GO" id="GO:0045259">
    <property type="term" value="C:proton-transporting ATP synthase complex"/>
    <property type="evidence" value="ECO:0007669"/>
    <property type="project" value="UniProtKB-KW"/>
</dbReference>
<evidence type="ECO:0000256" key="4">
    <source>
        <dbReference type="ARBA" id="ARBA00023065"/>
    </source>
</evidence>
<dbReference type="InterPro" id="IPR001469">
    <property type="entry name" value="ATP_synth_F1_dsu/esu"/>
</dbReference>
<comment type="similarity">
    <text evidence="2">Belongs to the ATPase epsilon chain family.</text>
</comment>
<accession>A0A0G1KFA7</accession>
<name>A0A0G1KFA7_9BACT</name>
<keyword evidence="6" id="KW-0066">ATP synthesis</keyword>
<dbReference type="CDD" id="cd12152">
    <property type="entry name" value="F1-ATPase_delta"/>
    <property type="match status" value="1"/>
</dbReference>